<reference evidence="1" key="1">
    <citation type="submission" date="2020-04" db="EMBL/GenBank/DDBJ databases">
        <authorList>
            <person name="Chiriac C."/>
            <person name="Salcher M."/>
            <person name="Ghai R."/>
            <person name="Kavagutti S V."/>
        </authorList>
    </citation>
    <scope>NUCLEOTIDE SEQUENCE</scope>
</reference>
<proteinExistence type="predicted"/>
<organism evidence="1">
    <name type="scientific">uncultured Caudovirales phage</name>
    <dbReference type="NCBI Taxonomy" id="2100421"/>
    <lineage>
        <taxon>Viruses</taxon>
        <taxon>Duplodnaviria</taxon>
        <taxon>Heunggongvirae</taxon>
        <taxon>Uroviricota</taxon>
        <taxon>Caudoviricetes</taxon>
        <taxon>Peduoviridae</taxon>
        <taxon>Maltschvirus</taxon>
        <taxon>Maltschvirus maltsch</taxon>
    </lineage>
</organism>
<evidence type="ECO:0000313" key="1">
    <source>
        <dbReference type="EMBL" id="CAB4164268.1"/>
    </source>
</evidence>
<sequence length="87" mass="9505">MSKLVENHYWFILGACMGGLLVNAVHTPTIHNTPVAPVKVAQERIITTPSIHELLASMPLNIRTTSTTIPPVPKRKPNVDLMLAGLK</sequence>
<gene>
    <name evidence="1" type="ORF">UFOVP826_17</name>
</gene>
<dbReference type="EMBL" id="LR796765">
    <property type="protein sequence ID" value="CAB4164268.1"/>
    <property type="molecule type" value="Genomic_DNA"/>
</dbReference>
<protein>
    <submittedName>
        <fullName evidence="1">Uncharacterized protein</fullName>
    </submittedName>
</protein>
<name>A0A6J5P4M4_9CAUD</name>
<accession>A0A6J5P4M4</accession>